<feature type="transmembrane region" description="Helical" evidence="6">
    <location>
        <begin position="249"/>
        <end position="268"/>
    </location>
</feature>
<feature type="transmembrane region" description="Helical" evidence="6">
    <location>
        <begin position="155"/>
        <end position="175"/>
    </location>
</feature>
<feature type="transmembrane region" description="Helical" evidence="6">
    <location>
        <begin position="102"/>
        <end position="119"/>
    </location>
</feature>
<feature type="transmembrane region" description="Helical" evidence="6">
    <location>
        <begin position="131"/>
        <end position="149"/>
    </location>
</feature>
<comment type="similarity">
    <text evidence="2">Belongs to the EamA transporter family.</text>
</comment>
<evidence type="ECO:0000256" key="2">
    <source>
        <dbReference type="ARBA" id="ARBA00007362"/>
    </source>
</evidence>
<dbReference type="RefSeq" id="WP_129152411.1">
    <property type="nucleotide sequence ID" value="NZ_JBHSDO010000017.1"/>
</dbReference>
<keyword evidence="5 6" id="KW-0472">Membrane</keyword>
<sequence>MSPALSRRQALFLFALVILTWGMNWVVTKSIVQGVPPLWTTAIRSAIACVVLLALQLARRDFIVPKRDDVPVILAIGLLHMVAFSTLVAAGLRHVTVGRSIVLGYATPLWVAPCAWLLLGERLDRRRLAGIALGLAGLLVLFNPFVVDWRDTDQLAGNGMILLASWCWAASILYVRKHKWLATPFQLVFWEALLAAVVLGAMALGTEGAPVFPWGAGLVAAFAYAGVCGTALGYWAMATINRSLPATTTALGMLATPVAGIAGSMLFLGERPDAALLAGMVMVLAGIALGSARRS</sequence>
<dbReference type="InterPro" id="IPR050638">
    <property type="entry name" value="AA-Vitamin_Transporters"/>
</dbReference>
<evidence type="ECO:0000256" key="4">
    <source>
        <dbReference type="ARBA" id="ARBA00022989"/>
    </source>
</evidence>
<feature type="transmembrane region" description="Helical" evidence="6">
    <location>
        <begin position="38"/>
        <end position="58"/>
    </location>
</feature>
<evidence type="ECO:0000256" key="3">
    <source>
        <dbReference type="ARBA" id="ARBA00022692"/>
    </source>
</evidence>
<proteinExistence type="inferred from homology"/>
<evidence type="ECO:0000256" key="6">
    <source>
        <dbReference type="SAM" id="Phobius"/>
    </source>
</evidence>
<name>A0A4V1MRU2_9BURK</name>
<evidence type="ECO:0000313" key="9">
    <source>
        <dbReference type="Proteomes" id="UP000290849"/>
    </source>
</evidence>
<dbReference type="Proteomes" id="UP000290849">
    <property type="component" value="Unassembled WGS sequence"/>
</dbReference>
<keyword evidence="3 6" id="KW-0812">Transmembrane</keyword>
<feature type="transmembrane region" description="Helical" evidence="6">
    <location>
        <begin position="211"/>
        <end position="237"/>
    </location>
</feature>
<feature type="domain" description="EamA" evidence="7">
    <location>
        <begin position="10"/>
        <end position="142"/>
    </location>
</feature>
<evidence type="ECO:0000313" key="8">
    <source>
        <dbReference type="EMBL" id="RXN86241.1"/>
    </source>
</evidence>
<evidence type="ECO:0000259" key="7">
    <source>
        <dbReference type="Pfam" id="PF00892"/>
    </source>
</evidence>
<dbReference type="OrthoDB" id="5298131at2"/>
<feature type="transmembrane region" description="Helical" evidence="6">
    <location>
        <begin position="187"/>
        <end position="205"/>
    </location>
</feature>
<feature type="domain" description="EamA" evidence="7">
    <location>
        <begin position="157"/>
        <end position="289"/>
    </location>
</feature>
<accession>A0A4V1MRU2</accession>
<dbReference type="PANTHER" id="PTHR32322:SF2">
    <property type="entry name" value="EAMA DOMAIN-CONTAINING PROTEIN"/>
    <property type="match status" value="1"/>
</dbReference>
<evidence type="ECO:0000256" key="5">
    <source>
        <dbReference type="ARBA" id="ARBA00023136"/>
    </source>
</evidence>
<evidence type="ECO:0000256" key="1">
    <source>
        <dbReference type="ARBA" id="ARBA00004141"/>
    </source>
</evidence>
<dbReference type="EMBL" id="PYAL01000006">
    <property type="protein sequence ID" value="RXN86241.1"/>
    <property type="molecule type" value="Genomic_DNA"/>
</dbReference>
<comment type="subcellular location">
    <subcellularLocation>
        <location evidence="1">Membrane</location>
        <topology evidence="1">Multi-pass membrane protein</topology>
    </subcellularLocation>
</comment>
<dbReference type="Pfam" id="PF00892">
    <property type="entry name" value="EamA"/>
    <property type="match status" value="2"/>
</dbReference>
<reference evidence="8 9" key="1">
    <citation type="journal article" date="2017" name="Int. J. Syst. Evol. Microbiol.">
        <title>Achromobacter aloeverae sp. nov., isolated from the root of Aloe vera (L.) Burm.f.</title>
        <authorList>
            <person name="Kuncharoen N."/>
            <person name="Muramatsu Y."/>
            <person name="Shibata C."/>
            <person name="Kamakura Y."/>
            <person name="Nakagawa Y."/>
            <person name="Tanasupawat S."/>
        </authorList>
    </citation>
    <scope>NUCLEOTIDE SEQUENCE [LARGE SCALE GENOMIC DNA]</scope>
    <source>
        <strain evidence="8 9">AVA-1</strain>
    </source>
</reference>
<comment type="caution">
    <text evidence="8">The sequence shown here is derived from an EMBL/GenBank/DDBJ whole genome shotgun (WGS) entry which is preliminary data.</text>
</comment>
<feature type="transmembrane region" description="Helical" evidence="6">
    <location>
        <begin position="70"/>
        <end position="90"/>
    </location>
</feature>
<feature type="transmembrane region" description="Helical" evidence="6">
    <location>
        <begin position="274"/>
        <end position="292"/>
    </location>
</feature>
<keyword evidence="9" id="KW-1185">Reference proteome</keyword>
<dbReference type="GO" id="GO:0016020">
    <property type="term" value="C:membrane"/>
    <property type="evidence" value="ECO:0007669"/>
    <property type="project" value="UniProtKB-SubCell"/>
</dbReference>
<dbReference type="InterPro" id="IPR037185">
    <property type="entry name" value="EmrE-like"/>
</dbReference>
<dbReference type="PANTHER" id="PTHR32322">
    <property type="entry name" value="INNER MEMBRANE TRANSPORTER"/>
    <property type="match status" value="1"/>
</dbReference>
<dbReference type="InterPro" id="IPR000620">
    <property type="entry name" value="EamA_dom"/>
</dbReference>
<dbReference type="AlphaFoldDB" id="A0A4V1MRU2"/>
<dbReference type="SUPFAM" id="SSF103481">
    <property type="entry name" value="Multidrug resistance efflux transporter EmrE"/>
    <property type="match status" value="2"/>
</dbReference>
<protein>
    <submittedName>
        <fullName evidence="8">EamA family transporter</fullName>
    </submittedName>
</protein>
<keyword evidence="4 6" id="KW-1133">Transmembrane helix</keyword>
<organism evidence="8 9">
    <name type="scientific">Achromobacter aloeverae</name>
    <dbReference type="NCBI Taxonomy" id="1750518"/>
    <lineage>
        <taxon>Bacteria</taxon>
        <taxon>Pseudomonadati</taxon>
        <taxon>Pseudomonadota</taxon>
        <taxon>Betaproteobacteria</taxon>
        <taxon>Burkholderiales</taxon>
        <taxon>Alcaligenaceae</taxon>
        <taxon>Achromobacter</taxon>
    </lineage>
</organism>
<gene>
    <name evidence="8" type="ORF">C7R54_21200</name>
</gene>